<evidence type="ECO:0000256" key="2">
    <source>
        <dbReference type="ARBA" id="ARBA00022679"/>
    </source>
</evidence>
<dbReference type="Pfam" id="PF00201">
    <property type="entry name" value="UDPGT"/>
    <property type="match status" value="1"/>
</dbReference>
<dbReference type="EMBL" id="BQKI01000084">
    <property type="protein sequence ID" value="GJN32329.1"/>
    <property type="molecule type" value="Genomic_DNA"/>
</dbReference>
<name>A0AAV5FBX9_ELECO</name>
<dbReference type="PANTHER" id="PTHR11926">
    <property type="entry name" value="GLUCOSYL/GLUCURONOSYL TRANSFERASES"/>
    <property type="match status" value="1"/>
</dbReference>
<sequence>MAEGVPMVCWPFFADQQVNSRFVAAVWGNGLDMKDVSDRAVVERMVREAMESEEVRAAAAEGGRRGWWGVDEGVSTARQVHHGA</sequence>
<organism evidence="3 4">
    <name type="scientific">Eleusine coracana subsp. coracana</name>
    <dbReference type="NCBI Taxonomy" id="191504"/>
    <lineage>
        <taxon>Eukaryota</taxon>
        <taxon>Viridiplantae</taxon>
        <taxon>Streptophyta</taxon>
        <taxon>Embryophyta</taxon>
        <taxon>Tracheophyta</taxon>
        <taxon>Spermatophyta</taxon>
        <taxon>Magnoliopsida</taxon>
        <taxon>Liliopsida</taxon>
        <taxon>Poales</taxon>
        <taxon>Poaceae</taxon>
        <taxon>PACMAD clade</taxon>
        <taxon>Chloridoideae</taxon>
        <taxon>Cynodonteae</taxon>
        <taxon>Eleusininae</taxon>
        <taxon>Eleusine</taxon>
    </lineage>
</organism>
<dbReference type="GO" id="GO:0080043">
    <property type="term" value="F:quercetin 3-O-glucosyltransferase activity"/>
    <property type="evidence" value="ECO:0007669"/>
    <property type="project" value="TreeGrafter"/>
</dbReference>
<keyword evidence="2" id="KW-0808">Transferase</keyword>
<dbReference type="PANTHER" id="PTHR11926:SF1392">
    <property type="entry name" value="GLYCOSYLTRANSFERASE"/>
    <property type="match status" value="1"/>
</dbReference>
<keyword evidence="4" id="KW-1185">Reference proteome</keyword>
<dbReference type="Gene3D" id="3.40.50.2000">
    <property type="entry name" value="Glycogen Phosphorylase B"/>
    <property type="match status" value="1"/>
</dbReference>
<proteinExistence type="inferred from homology"/>
<comment type="caution">
    <text evidence="3">The sequence shown here is derived from an EMBL/GenBank/DDBJ whole genome shotgun (WGS) entry which is preliminary data.</text>
</comment>
<dbReference type="AlphaFoldDB" id="A0AAV5FBX9"/>
<evidence type="ECO:0000313" key="3">
    <source>
        <dbReference type="EMBL" id="GJN32329.1"/>
    </source>
</evidence>
<dbReference type="GO" id="GO:0080044">
    <property type="term" value="F:quercetin 7-O-glucosyltransferase activity"/>
    <property type="evidence" value="ECO:0007669"/>
    <property type="project" value="TreeGrafter"/>
</dbReference>
<dbReference type="InterPro" id="IPR002213">
    <property type="entry name" value="UDP_glucos_trans"/>
</dbReference>
<evidence type="ECO:0000256" key="1">
    <source>
        <dbReference type="ARBA" id="ARBA00009995"/>
    </source>
</evidence>
<protein>
    <submittedName>
        <fullName evidence="3">Uncharacterized protein</fullName>
    </submittedName>
</protein>
<comment type="similarity">
    <text evidence="1">Belongs to the UDP-glycosyltransferase family.</text>
</comment>
<accession>A0AAV5FBX9</accession>
<reference evidence="3" key="2">
    <citation type="submission" date="2021-12" db="EMBL/GenBank/DDBJ databases">
        <title>Resequencing data analysis of finger millet.</title>
        <authorList>
            <person name="Hatakeyama M."/>
            <person name="Aluri S."/>
            <person name="Balachadran M.T."/>
            <person name="Sivarajan S.R."/>
            <person name="Poveda L."/>
            <person name="Shimizu-Inatsugi R."/>
            <person name="Schlapbach R."/>
            <person name="Sreeman S.M."/>
            <person name="Shimizu K.K."/>
        </authorList>
    </citation>
    <scope>NUCLEOTIDE SEQUENCE</scope>
</reference>
<dbReference type="Proteomes" id="UP001054889">
    <property type="component" value="Unassembled WGS sequence"/>
</dbReference>
<dbReference type="SUPFAM" id="SSF53756">
    <property type="entry name" value="UDP-Glycosyltransferase/glycogen phosphorylase"/>
    <property type="match status" value="1"/>
</dbReference>
<evidence type="ECO:0000313" key="4">
    <source>
        <dbReference type="Proteomes" id="UP001054889"/>
    </source>
</evidence>
<reference evidence="3" key="1">
    <citation type="journal article" date="2018" name="DNA Res.">
        <title>Multiple hybrid de novo genome assembly of finger millet, an orphan allotetraploid crop.</title>
        <authorList>
            <person name="Hatakeyama M."/>
            <person name="Aluri S."/>
            <person name="Balachadran M.T."/>
            <person name="Sivarajan S.R."/>
            <person name="Patrignani A."/>
            <person name="Gruter S."/>
            <person name="Poveda L."/>
            <person name="Shimizu-Inatsugi R."/>
            <person name="Baeten J."/>
            <person name="Francoijs K.J."/>
            <person name="Nataraja K.N."/>
            <person name="Reddy Y.A.N."/>
            <person name="Phadnis S."/>
            <person name="Ravikumar R.L."/>
            <person name="Schlapbach R."/>
            <person name="Sreeman S.M."/>
            <person name="Shimizu K.K."/>
        </authorList>
    </citation>
    <scope>NUCLEOTIDE SEQUENCE</scope>
</reference>
<gene>
    <name evidence="3" type="primary">gb20829</name>
    <name evidence="3" type="ORF">PR202_gb20829</name>
</gene>